<keyword evidence="3" id="KW-1185">Reference proteome</keyword>
<evidence type="ECO:0000313" key="2">
    <source>
        <dbReference type="EMBL" id="MET7015309.1"/>
    </source>
</evidence>
<protein>
    <submittedName>
        <fullName evidence="2">Uncharacterized protein</fullName>
    </submittedName>
</protein>
<evidence type="ECO:0000313" key="3">
    <source>
        <dbReference type="Proteomes" id="UP001549691"/>
    </source>
</evidence>
<keyword evidence="1" id="KW-0732">Signal</keyword>
<feature type="chain" id="PRO_5047418844" evidence="1">
    <location>
        <begin position="16"/>
        <end position="288"/>
    </location>
</feature>
<proteinExistence type="predicted"/>
<gene>
    <name evidence="2" type="ORF">ABXR19_14045</name>
</gene>
<feature type="signal peptide" evidence="1">
    <location>
        <begin position="1"/>
        <end position="15"/>
    </location>
</feature>
<sequence>MVALFCALFLNSSWAANLLHLNFGQLMQESDGVELLNPEVKISWGDERATGMAETSLATTYRRSGLSVGLFGGGVKHCKEGFFRALGAMISDAQKMGYDRISNIHAVTSGSIAEETGGFACTPGYRTTEVALSGVFGMSERALANRVQSERQATELARSEKRPPAKNAIYLSLTDVLNTPEAKALFAPNIKVHAGFGDVPPYNERFGFVSYSEEGNVKKLGAEAGCKDAVLNTLEEMINEFKETNYRSIITLHSYWNDKLPPVDADYECSVDGKTATVALRASFITAK</sequence>
<dbReference type="EMBL" id="JBEWZI010000015">
    <property type="protein sequence ID" value="MET7015309.1"/>
    <property type="molecule type" value="Genomic_DNA"/>
</dbReference>
<accession>A0ABV2TN05</accession>
<dbReference type="RefSeq" id="WP_354601767.1">
    <property type="nucleotide sequence ID" value="NZ_JBEWZI010000015.1"/>
</dbReference>
<evidence type="ECO:0000256" key="1">
    <source>
        <dbReference type="SAM" id="SignalP"/>
    </source>
</evidence>
<organism evidence="2 3">
    <name type="scientific">Uliginosibacterium flavum</name>
    <dbReference type="NCBI Taxonomy" id="1396831"/>
    <lineage>
        <taxon>Bacteria</taxon>
        <taxon>Pseudomonadati</taxon>
        <taxon>Pseudomonadota</taxon>
        <taxon>Betaproteobacteria</taxon>
        <taxon>Rhodocyclales</taxon>
        <taxon>Zoogloeaceae</taxon>
        <taxon>Uliginosibacterium</taxon>
    </lineage>
</organism>
<reference evidence="2 3" key="1">
    <citation type="submission" date="2024-07" db="EMBL/GenBank/DDBJ databases">
        <title>Uliginosibacterium flavum JJ3220;KACC:17644.</title>
        <authorList>
            <person name="Kim M.K."/>
        </authorList>
    </citation>
    <scope>NUCLEOTIDE SEQUENCE [LARGE SCALE GENOMIC DNA]</scope>
    <source>
        <strain evidence="2 3">KACC:17644</strain>
    </source>
</reference>
<dbReference type="Proteomes" id="UP001549691">
    <property type="component" value="Unassembled WGS sequence"/>
</dbReference>
<comment type="caution">
    <text evidence="2">The sequence shown here is derived from an EMBL/GenBank/DDBJ whole genome shotgun (WGS) entry which is preliminary data.</text>
</comment>
<name>A0ABV2TN05_9RHOO</name>